<dbReference type="PANTHER" id="PTHR46148:SF57">
    <property type="entry name" value="OS12G0499874 PROTEIN"/>
    <property type="match status" value="1"/>
</dbReference>
<gene>
    <name evidence="2" type="ORF">Tco_1111824</name>
</gene>
<evidence type="ECO:0000313" key="3">
    <source>
        <dbReference type="Proteomes" id="UP001151760"/>
    </source>
</evidence>
<reference evidence="2" key="2">
    <citation type="submission" date="2022-01" db="EMBL/GenBank/DDBJ databases">
        <authorList>
            <person name="Yamashiro T."/>
            <person name="Shiraishi A."/>
            <person name="Satake H."/>
            <person name="Nakayama K."/>
        </authorList>
    </citation>
    <scope>NUCLEOTIDE SEQUENCE</scope>
</reference>
<proteinExistence type="predicted"/>
<evidence type="ECO:0000259" key="1">
    <source>
        <dbReference type="Pfam" id="PF24626"/>
    </source>
</evidence>
<accession>A0ABQ5IN64</accession>
<reference evidence="2" key="1">
    <citation type="journal article" date="2022" name="Int. J. Mol. Sci.">
        <title>Draft Genome of Tanacetum Coccineum: Genomic Comparison of Closely Related Tanacetum-Family Plants.</title>
        <authorList>
            <person name="Yamashiro T."/>
            <person name="Shiraishi A."/>
            <person name="Nakayama K."/>
            <person name="Satake H."/>
        </authorList>
    </citation>
    <scope>NUCLEOTIDE SEQUENCE</scope>
</reference>
<name>A0ABQ5IN64_9ASTR</name>
<keyword evidence="2" id="KW-0695">RNA-directed DNA polymerase</keyword>
<evidence type="ECO:0000313" key="2">
    <source>
        <dbReference type="EMBL" id="GJU01486.1"/>
    </source>
</evidence>
<comment type="caution">
    <text evidence="2">The sequence shown here is derived from an EMBL/GenBank/DDBJ whole genome shotgun (WGS) entry which is preliminary data.</text>
</comment>
<organism evidence="2 3">
    <name type="scientific">Tanacetum coccineum</name>
    <dbReference type="NCBI Taxonomy" id="301880"/>
    <lineage>
        <taxon>Eukaryota</taxon>
        <taxon>Viridiplantae</taxon>
        <taxon>Streptophyta</taxon>
        <taxon>Embryophyta</taxon>
        <taxon>Tracheophyta</taxon>
        <taxon>Spermatophyta</taxon>
        <taxon>Magnoliopsida</taxon>
        <taxon>eudicotyledons</taxon>
        <taxon>Gunneridae</taxon>
        <taxon>Pentapetalae</taxon>
        <taxon>asterids</taxon>
        <taxon>campanulids</taxon>
        <taxon>Asterales</taxon>
        <taxon>Asteraceae</taxon>
        <taxon>Asteroideae</taxon>
        <taxon>Anthemideae</taxon>
        <taxon>Anthemidinae</taxon>
        <taxon>Tanacetum</taxon>
    </lineage>
</organism>
<dbReference type="Proteomes" id="UP001151760">
    <property type="component" value="Unassembled WGS sequence"/>
</dbReference>
<feature type="domain" description="Tf2-1-like SH3-like" evidence="1">
    <location>
        <begin position="22"/>
        <end position="58"/>
    </location>
</feature>
<sequence length="140" mass="17114">MAQDRQKSYADKRRRPIEFQVGDRVMLKVSPWKGVIRFRKRGKLGPRYIGPFRITDRLRKCLVDEAEYVPLADIVVNEKLSYVEEPVEILDTMVKKLRRKEILLFKVRWKHRKGLDYTWEREEELIKYYPAFHQEWFVRT</sequence>
<dbReference type="EMBL" id="BQNB010020968">
    <property type="protein sequence ID" value="GJU01486.1"/>
    <property type="molecule type" value="Genomic_DNA"/>
</dbReference>
<dbReference type="Pfam" id="PF24626">
    <property type="entry name" value="SH3_Tf2-1"/>
    <property type="match status" value="1"/>
</dbReference>
<dbReference type="PANTHER" id="PTHR46148">
    <property type="entry name" value="CHROMO DOMAIN-CONTAINING PROTEIN"/>
    <property type="match status" value="1"/>
</dbReference>
<dbReference type="InterPro" id="IPR016197">
    <property type="entry name" value="Chromo-like_dom_sf"/>
</dbReference>
<keyword evidence="2" id="KW-0808">Transferase</keyword>
<dbReference type="InterPro" id="IPR056924">
    <property type="entry name" value="SH3_Tf2-1"/>
</dbReference>
<keyword evidence="3" id="KW-1185">Reference proteome</keyword>
<dbReference type="GO" id="GO:0003964">
    <property type="term" value="F:RNA-directed DNA polymerase activity"/>
    <property type="evidence" value="ECO:0007669"/>
    <property type="project" value="UniProtKB-KW"/>
</dbReference>
<keyword evidence="2" id="KW-0548">Nucleotidyltransferase</keyword>
<protein>
    <submittedName>
        <fullName evidence="2">Reverse transcriptase domain-containing protein</fullName>
    </submittedName>
</protein>
<dbReference type="SUPFAM" id="SSF54160">
    <property type="entry name" value="Chromo domain-like"/>
    <property type="match status" value="1"/>
</dbReference>